<dbReference type="PRINTS" id="PR00080">
    <property type="entry name" value="SDRFAMILY"/>
</dbReference>
<dbReference type="PRINTS" id="PR00081">
    <property type="entry name" value="GDHRDH"/>
</dbReference>
<dbReference type="PANTHER" id="PTHR44229">
    <property type="entry name" value="15-HYDROXYPROSTAGLANDIN DEHYDROGENASE [NAD(+)]"/>
    <property type="match status" value="1"/>
</dbReference>
<evidence type="ECO:0000256" key="12">
    <source>
        <dbReference type="ARBA" id="ARBA00048140"/>
    </source>
</evidence>
<dbReference type="OMA" id="DEMAPYG"/>
<evidence type="ECO:0000256" key="18">
    <source>
        <dbReference type="ARBA" id="ARBA00048739"/>
    </source>
</evidence>
<dbReference type="GeneID" id="106061616"/>
<dbReference type="SUPFAM" id="SSF51735">
    <property type="entry name" value="NAD(P)-binding Rossmann-fold domains"/>
    <property type="match status" value="1"/>
</dbReference>
<comment type="catalytic activity">
    <reaction evidence="17">
        <text>prostaglandin A1 + NAD(+) = 15-oxo-prostaglandin A1 + NADH + H(+)</text>
        <dbReference type="Rhea" id="RHEA:41263"/>
        <dbReference type="ChEBI" id="CHEBI:15378"/>
        <dbReference type="ChEBI" id="CHEBI:57398"/>
        <dbReference type="ChEBI" id="CHEBI:57540"/>
        <dbReference type="ChEBI" id="CHEBI:57945"/>
        <dbReference type="ChEBI" id="CHEBI:85072"/>
    </reaction>
    <physiologicalReaction direction="left-to-right" evidence="17">
        <dbReference type="Rhea" id="RHEA:41264"/>
    </physiologicalReaction>
</comment>
<dbReference type="PANTHER" id="PTHR44229:SF4">
    <property type="entry name" value="15-HYDROXYPROSTAGLANDIN DEHYDROGENASE [NAD(+)]"/>
    <property type="match status" value="1"/>
</dbReference>
<protein>
    <recommendedName>
        <fullName evidence="5">15-hydroxyprostaglandin dehydrogenase [NAD(+)]</fullName>
        <ecNumber evidence="3">1.1.1.141</ecNumber>
        <ecNumber evidence="4">1.1.1.232</ecNumber>
    </recommendedName>
    <alternativeName>
        <fullName evidence="7">Eicosanoid/docosanoid dehydrogenase [NAD(+)]</fullName>
    </alternativeName>
    <alternativeName>
        <fullName evidence="6">Prostaglandin dehydrogenase 1</fullName>
    </alternativeName>
</protein>
<comment type="catalytic activity">
    <reaction evidence="21">
        <text>resolvin E1 + NAD(+) = 18-oxo-resolvin E1 + NADH + H(+)</text>
        <dbReference type="Rhea" id="RHEA:49244"/>
        <dbReference type="ChEBI" id="CHEBI:15378"/>
        <dbReference type="ChEBI" id="CHEBI:57540"/>
        <dbReference type="ChEBI" id="CHEBI:57945"/>
        <dbReference type="ChEBI" id="CHEBI:91000"/>
        <dbReference type="ChEBI" id="CHEBI:91001"/>
    </reaction>
    <physiologicalReaction direction="left-to-right" evidence="21">
        <dbReference type="Rhea" id="RHEA:49245"/>
    </physiologicalReaction>
</comment>
<evidence type="ECO:0000256" key="22">
    <source>
        <dbReference type="RuleBase" id="RU000363"/>
    </source>
</evidence>
<comment type="similarity">
    <text evidence="1 22">Belongs to the short-chain dehydrogenases/reductases (SDR) family.</text>
</comment>
<evidence type="ECO:0000256" key="21">
    <source>
        <dbReference type="ARBA" id="ARBA00049188"/>
    </source>
</evidence>
<sequence length="257" mass="28125">MNFINQVAFITGAAQGLGKAFTEALLKKGARVCFTDIQGEKGQKVESDFKGKYGQKNVLFLTCDVSSSQNLKNCFQRAVSTFGGVDIMVNNAGIVDEENWKNVININLVGALEGSMLAIEHMRTDKGGKGGKIINIASTAGLTGVFFTPFYSAAKFGLVGFHRSWASNPYIGQLGLQFGCLCPAFTDTAILYPKSKSQYDDDFKKFIGQYGVNKVETVVEAFLMLVESENCNQDIITVTAQDGIQYHYKENLKKSNL</sequence>
<evidence type="ECO:0000256" key="19">
    <source>
        <dbReference type="ARBA" id="ARBA00048921"/>
    </source>
</evidence>
<evidence type="ECO:0000256" key="1">
    <source>
        <dbReference type="ARBA" id="ARBA00006484"/>
    </source>
</evidence>
<name>A0A9W2ZHQ2_BIOGL</name>
<dbReference type="OrthoDB" id="37659at2759"/>
<dbReference type="AlphaFoldDB" id="A0A9W2ZHQ2"/>
<comment type="catalytic activity">
    <reaction evidence="16">
        <text>lipoxin A4 + NAD(+) = 15-oxo-(5S,6R)-dihydroxy-(7E,9E,11Z,13E)-eicosatetraenoate + NADH + H(+)</text>
        <dbReference type="Rhea" id="RHEA:41572"/>
        <dbReference type="ChEBI" id="CHEBI:15378"/>
        <dbReference type="ChEBI" id="CHEBI:57540"/>
        <dbReference type="ChEBI" id="CHEBI:57945"/>
        <dbReference type="ChEBI" id="CHEBI:67026"/>
        <dbReference type="ChEBI" id="CHEBI:78311"/>
    </reaction>
    <physiologicalReaction direction="left-to-right" evidence="16">
        <dbReference type="Rhea" id="RHEA:41573"/>
    </physiologicalReaction>
</comment>
<evidence type="ECO:0000256" key="17">
    <source>
        <dbReference type="ARBA" id="ARBA00048611"/>
    </source>
</evidence>
<dbReference type="InterPro" id="IPR020904">
    <property type="entry name" value="Sc_DH/Rdtase_CS"/>
</dbReference>
<evidence type="ECO:0000256" key="20">
    <source>
        <dbReference type="ARBA" id="ARBA00049151"/>
    </source>
</evidence>
<dbReference type="GO" id="GO:0016404">
    <property type="term" value="F:15-hydroxyprostaglandin dehydrogenase (NAD+) activity"/>
    <property type="evidence" value="ECO:0007669"/>
    <property type="project" value="UniProtKB-EC"/>
</dbReference>
<accession>A0A9W2ZHQ2</accession>
<evidence type="ECO:0000256" key="10">
    <source>
        <dbReference type="ARBA" id="ARBA00047672"/>
    </source>
</evidence>
<evidence type="ECO:0000313" key="23">
    <source>
        <dbReference type="Proteomes" id="UP001165740"/>
    </source>
</evidence>
<comment type="catalytic activity">
    <reaction evidence="10">
        <text>resolvin D1 + NAD(+) = 8-oxoresolvin D1 + NADH + H(+)</text>
        <dbReference type="Rhea" id="RHEA:50124"/>
        <dbReference type="ChEBI" id="CHEBI:15378"/>
        <dbReference type="ChEBI" id="CHEBI:57540"/>
        <dbReference type="ChEBI" id="CHEBI:57945"/>
        <dbReference type="ChEBI" id="CHEBI:132079"/>
        <dbReference type="ChEBI" id="CHEBI:132080"/>
    </reaction>
    <physiologicalReaction direction="left-to-right" evidence="10">
        <dbReference type="Rhea" id="RHEA:50125"/>
    </physiologicalReaction>
</comment>
<evidence type="ECO:0000256" key="9">
    <source>
        <dbReference type="ARBA" id="ARBA00047325"/>
    </source>
</evidence>
<evidence type="ECO:0000313" key="24">
    <source>
        <dbReference type="RefSeq" id="XP_055874555.1"/>
    </source>
</evidence>
<dbReference type="RefSeq" id="XP_055874555.1">
    <property type="nucleotide sequence ID" value="XM_056018580.1"/>
</dbReference>
<keyword evidence="2" id="KW-0560">Oxidoreductase</keyword>
<evidence type="ECO:0000256" key="16">
    <source>
        <dbReference type="ARBA" id="ARBA00048535"/>
    </source>
</evidence>
<dbReference type="EC" id="1.1.1.141" evidence="3"/>
<comment type="catalytic activity">
    <reaction evidence="13">
        <text>(11R)-hydroxy-(5Z,8Z,12E,14Z)-eicosatetraenoate + NAD(+) = 11-oxo-(5Z,8Z,12E,14Z)-eicosatetraenoate + NADH + H(+)</text>
        <dbReference type="Rhea" id="RHEA:48640"/>
        <dbReference type="ChEBI" id="CHEBI:15378"/>
        <dbReference type="ChEBI" id="CHEBI:57540"/>
        <dbReference type="ChEBI" id="CHEBI:57945"/>
        <dbReference type="ChEBI" id="CHEBI:78836"/>
        <dbReference type="ChEBI" id="CHEBI:90697"/>
    </reaction>
    <physiologicalReaction direction="left-to-right" evidence="13">
        <dbReference type="Rhea" id="RHEA:48641"/>
    </physiologicalReaction>
</comment>
<keyword evidence="23" id="KW-1185">Reference proteome</keyword>
<dbReference type="Gene3D" id="3.40.50.720">
    <property type="entry name" value="NAD(P)-binding Rossmann-like Domain"/>
    <property type="match status" value="1"/>
</dbReference>
<organism evidence="23 24">
    <name type="scientific">Biomphalaria glabrata</name>
    <name type="common">Bloodfluke planorb</name>
    <name type="synonym">Freshwater snail</name>
    <dbReference type="NCBI Taxonomy" id="6526"/>
    <lineage>
        <taxon>Eukaryota</taxon>
        <taxon>Metazoa</taxon>
        <taxon>Spiralia</taxon>
        <taxon>Lophotrochozoa</taxon>
        <taxon>Mollusca</taxon>
        <taxon>Gastropoda</taxon>
        <taxon>Heterobranchia</taxon>
        <taxon>Euthyneura</taxon>
        <taxon>Panpulmonata</taxon>
        <taxon>Hygrophila</taxon>
        <taxon>Lymnaeoidea</taxon>
        <taxon>Planorbidae</taxon>
        <taxon>Biomphalaria</taxon>
    </lineage>
</organism>
<dbReference type="InterPro" id="IPR036291">
    <property type="entry name" value="NAD(P)-bd_dom_sf"/>
</dbReference>
<evidence type="ECO:0000256" key="8">
    <source>
        <dbReference type="ARBA" id="ARBA00045705"/>
    </source>
</evidence>
<dbReference type="PROSITE" id="PS00061">
    <property type="entry name" value="ADH_SHORT"/>
    <property type="match status" value="1"/>
</dbReference>
<dbReference type="GO" id="GO:0047034">
    <property type="term" value="F:15-hydroxyicosatetraenoate dehydrogenase activity"/>
    <property type="evidence" value="ECO:0007669"/>
    <property type="project" value="UniProtKB-EC"/>
</dbReference>
<evidence type="ECO:0000256" key="11">
    <source>
        <dbReference type="ARBA" id="ARBA00048008"/>
    </source>
</evidence>
<comment type="catalytic activity">
    <reaction evidence="15">
        <text>resolvin D2 + NAD(+) = 7-oxoresolvin D2 + NADH + H(+)</text>
        <dbReference type="Rhea" id="RHEA:53584"/>
        <dbReference type="ChEBI" id="CHEBI:15378"/>
        <dbReference type="ChEBI" id="CHEBI:57540"/>
        <dbReference type="ChEBI" id="CHEBI:57945"/>
        <dbReference type="ChEBI" id="CHEBI:133367"/>
        <dbReference type="ChEBI" id="CHEBI:137497"/>
    </reaction>
    <physiologicalReaction direction="left-to-right" evidence="15">
        <dbReference type="Rhea" id="RHEA:53585"/>
    </physiologicalReaction>
</comment>
<dbReference type="Proteomes" id="UP001165740">
    <property type="component" value="Chromosome 1"/>
</dbReference>
<dbReference type="EC" id="1.1.1.232" evidence="4"/>
<dbReference type="InterPro" id="IPR002347">
    <property type="entry name" value="SDR_fam"/>
</dbReference>
<evidence type="ECO:0000256" key="2">
    <source>
        <dbReference type="ARBA" id="ARBA00023002"/>
    </source>
</evidence>
<evidence type="ECO:0000256" key="4">
    <source>
        <dbReference type="ARBA" id="ARBA00039060"/>
    </source>
</evidence>
<comment type="catalytic activity">
    <reaction evidence="9">
        <text>prostaglandin E1 + NAD(+) = 15-oxoprostaglandin E1 + NADH + H(+)</text>
        <dbReference type="Rhea" id="RHEA:16477"/>
        <dbReference type="ChEBI" id="CHEBI:15378"/>
        <dbReference type="ChEBI" id="CHEBI:57397"/>
        <dbReference type="ChEBI" id="CHEBI:57401"/>
        <dbReference type="ChEBI" id="CHEBI:57540"/>
        <dbReference type="ChEBI" id="CHEBI:57945"/>
    </reaction>
    <physiologicalReaction direction="left-to-right" evidence="9">
        <dbReference type="Rhea" id="RHEA:16478"/>
    </physiologicalReaction>
</comment>
<comment type="catalytic activity">
    <reaction evidence="18">
        <text>prostaglandin E2 + NAD(+) = 15-oxoprostaglandin E2 + NADH + H(+)</text>
        <dbReference type="Rhea" id="RHEA:11876"/>
        <dbReference type="ChEBI" id="CHEBI:15378"/>
        <dbReference type="ChEBI" id="CHEBI:57400"/>
        <dbReference type="ChEBI" id="CHEBI:57540"/>
        <dbReference type="ChEBI" id="CHEBI:57945"/>
        <dbReference type="ChEBI" id="CHEBI:606564"/>
        <dbReference type="EC" id="1.1.1.141"/>
    </reaction>
    <physiologicalReaction direction="left-to-right" evidence="18">
        <dbReference type="Rhea" id="RHEA:11877"/>
    </physiologicalReaction>
</comment>
<dbReference type="GO" id="GO:0005737">
    <property type="term" value="C:cytoplasm"/>
    <property type="evidence" value="ECO:0007669"/>
    <property type="project" value="TreeGrafter"/>
</dbReference>
<comment type="function">
    <text evidence="8">Catalyzes the NAD-dependent dehydrogenation (oxidation) of a broad array of hydroxylated polyunsaturated fatty acids (mainly eicosanoids and docosanoids, including prostaglandins, lipoxins and resolvins), yielding their corresponding keto (oxo) metabolites. Decreases the levels of the pro-proliferative prostaglandins such as prostaglandin E2 (whose activity is increased in cancer because of an increase in the expression of cyclooxygenase 2) and generates oxo-fatty acid products that can profoundly influence cell function by abrogating pro-inflammatory cytokine expression. Converts resolvins E1, D1 and D2 to their oxo products, which represents a mode of resolvin inactivation. Resolvin E1 plays important roles during the resolution phase of acute inflammation, while resolvins D1 and D2 have a unique role in obesity-induced adipose inflammation.</text>
</comment>
<gene>
    <name evidence="24" type="primary">LOC106061616</name>
</gene>
<evidence type="ECO:0000256" key="6">
    <source>
        <dbReference type="ARBA" id="ARBA00041812"/>
    </source>
</evidence>
<reference evidence="24" key="1">
    <citation type="submission" date="2025-08" db="UniProtKB">
        <authorList>
            <consortium name="RefSeq"/>
        </authorList>
    </citation>
    <scope>IDENTIFICATION</scope>
</reference>
<evidence type="ECO:0000256" key="14">
    <source>
        <dbReference type="ARBA" id="ARBA00048170"/>
    </source>
</evidence>
<evidence type="ECO:0000256" key="5">
    <source>
        <dbReference type="ARBA" id="ARBA00040276"/>
    </source>
</evidence>
<comment type="catalytic activity">
    <reaction evidence="11">
        <text>14-hydroxy-(4Z,7Z,10Z,12E,16Z,19Z)-docosahexaenoate + NAD(+) = 14-oxo-(4Z,7Z,10Z,12E,16Z,19Z)-docosahexaenoate + NADH + H(+)</text>
        <dbReference type="Rhea" id="RHEA:48952"/>
        <dbReference type="ChEBI" id="CHEBI:15378"/>
        <dbReference type="ChEBI" id="CHEBI:57540"/>
        <dbReference type="ChEBI" id="CHEBI:57945"/>
        <dbReference type="ChEBI" id="CHEBI:90866"/>
        <dbReference type="ChEBI" id="CHEBI:90867"/>
    </reaction>
    <physiologicalReaction direction="left-to-right" evidence="11">
        <dbReference type="Rhea" id="RHEA:48953"/>
    </physiologicalReaction>
</comment>
<evidence type="ECO:0000256" key="7">
    <source>
        <dbReference type="ARBA" id="ARBA00042026"/>
    </source>
</evidence>
<evidence type="ECO:0000256" key="13">
    <source>
        <dbReference type="ARBA" id="ARBA00048144"/>
    </source>
</evidence>
<comment type="catalytic activity">
    <reaction evidence="12">
        <text>15-oxo-(5S,6R)-dihydroxy-(7E,9E,11Z)-eicosatrienoate + NADH + H(+) = (5S,6R,15S)-trihydroxy-(7E,9E,11Z)-eicosatrienoate + NAD(+)</text>
        <dbReference type="Rhea" id="RHEA:41596"/>
        <dbReference type="ChEBI" id="CHEBI:15378"/>
        <dbReference type="ChEBI" id="CHEBI:57540"/>
        <dbReference type="ChEBI" id="CHEBI:57945"/>
        <dbReference type="ChEBI" id="CHEBI:78325"/>
        <dbReference type="ChEBI" id="CHEBI:78329"/>
    </reaction>
    <physiologicalReaction direction="left-to-right" evidence="12">
        <dbReference type="Rhea" id="RHEA:41597"/>
    </physiologicalReaction>
</comment>
<comment type="catalytic activity">
    <reaction evidence="14">
        <text>resolvin D1 + NAD(+) = 17-oxoresolvin D1 + NADH + H(+)</text>
        <dbReference type="Rhea" id="RHEA:50128"/>
        <dbReference type="ChEBI" id="CHEBI:15378"/>
        <dbReference type="ChEBI" id="CHEBI:57540"/>
        <dbReference type="ChEBI" id="CHEBI:57945"/>
        <dbReference type="ChEBI" id="CHEBI:132079"/>
        <dbReference type="ChEBI" id="CHEBI:132081"/>
    </reaction>
    <physiologicalReaction direction="left-to-right" evidence="14">
        <dbReference type="Rhea" id="RHEA:50129"/>
    </physiologicalReaction>
</comment>
<evidence type="ECO:0000256" key="3">
    <source>
        <dbReference type="ARBA" id="ARBA00038968"/>
    </source>
</evidence>
<proteinExistence type="inferred from homology"/>
<comment type="catalytic activity">
    <reaction evidence="20">
        <text>(15S)-hydroxy-(5Z,8Z,11Z,13E)-eicosatetraenoate + NAD(+) = 15-oxo-(5Z,8Z,11Z,13E)-eicosatetraenoate + NADH + H(+)</text>
        <dbReference type="Rhea" id="RHEA:23260"/>
        <dbReference type="ChEBI" id="CHEBI:15378"/>
        <dbReference type="ChEBI" id="CHEBI:57409"/>
        <dbReference type="ChEBI" id="CHEBI:57410"/>
        <dbReference type="ChEBI" id="CHEBI:57540"/>
        <dbReference type="ChEBI" id="CHEBI:57945"/>
        <dbReference type="EC" id="1.1.1.232"/>
    </reaction>
    <physiologicalReaction direction="left-to-right" evidence="20">
        <dbReference type="Rhea" id="RHEA:23261"/>
    </physiologicalReaction>
</comment>
<evidence type="ECO:0000256" key="15">
    <source>
        <dbReference type="ARBA" id="ARBA00048393"/>
    </source>
</evidence>
<dbReference type="Pfam" id="PF00106">
    <property type="entry name" value="adh_short"/>
    <property type="match status" value="1"/>
</dbReference>
<comment type="catalytic activity">
    <reaction evidence="19">
        <text>resolvin D2 + NAD(+) = 16-oxoresolvin D2 + NADH + H(+)</text>
        <dbReference type="Rhea" id="RHEA:53588"/>
        <dbReference type="ChEBI" id="CHEBI:15378"/>
        <dbReference type="ChEBI" id="CHEBI:57540"/>
        <dbReference type="ChEBI" id="CHEBI:57945"/>
        <dbReference type="ChEBI" id="CHEBI:133367"/>
        <dbReference type="ChEBI" id="CHEBI:137498"/>
    </reaction>
    <physiologicalReaction direction="left-to-right" evidence="19">
        <dbReference type="Rhea" id="RHEA:53589"/>
    </physiologicalReaction>
</comment>